<keyword evidence="2" id="KW-0812">Transmembrane</keyword>
<accession>A0A6A4I9R9</accession>
<evidence type="ECO:0000256" key="1">
    <source>
        <dbReference type="SAM" id="MobiDB-lite"/>
    </source>
</evidence>
<evidence type="ECO:0000313" key="3">
    <source>
        <dbReference type="EMBL" id="KAE9405817.1"/>
    </source>
</evidence>
<name>A0A6A4I9R9_9AGAR</name>
<dbReference type="EMBL" id="ML769406">
    <property type="protein sequence ID" value="KAE9405817.1"/>
    <property type="molecule type" value="Genomic_DNA"/>
</dbReference>
<keyword evidence="2" id="KW-1133">Transmembrane helix</keyword>
<feature type="compositionally biased region" description="Polar residues" evidence="1">
    <location>
        <begin position="279"/>
        <end position="291"/>
    </location>
</feature>
<gene>
    <name evidence="3" type="ORF">BT96DRAFT_305623</name>
</gene>
<proteinExistence type="predicted"/>
<evidence type="ECO:0000256" key="2">
    <source>
        <dbReference type="SAM" id="Phobius"/>
    </source>
</evidence>
<dbReference type="Proteomes" id="UP000799118">
    <property type="component" value="Unassembled WGS sequence"/>
</dbReference>
<feature type="region of interest" description="Disordered" evidence="1">
    <location>
        <begin position="232"/>
        <end position="294"/>
    </location>
</feature>
<organism evidence="3 4">
    <name type="scientific">Gymnopus androsaceus JB14</name>
    <dbReference type="NCBI Taxonomy" id="1447944"/>
    <lineage>
        <taxon>Eukaryota</taxon>
        <taxon>Fungi</taxon>
        <taxon>Dikarya</taxon>
        <taxon>Basidiomycota</taxon>
        <taxon>Agaricomycotina</taxon>
        <taxon>Agaricomycetes</taxon>
        <taxon>Agaricomycetidae</taxon>
        <taxon>Agaricales</taxon>
        <taxon>Marasmiineae</taxon>
        <taxon>Omphalotaceae</taxon>
        <taxon>Gymnopus</taxon>
    </lineage>
</organism>
<feature type="region of interest" description="Disordered" evidence="1">
    <location>
        <begin position="130"/>
        <end position="171"/>
    </location>
</feature>
<evidence type="ECO:0008006" key="5">
    <source>
        <dbReference type="Google" id="ProtNLM"/>
    </source>
</evidence>
<dbReference type="AlphaFoldDB" id="A0A6A4I9R9"/>
<feature type="transmembrane region" description="Helical" evidence="2">
    <location>
        <begin position="179"/>
        <end position="201"/>
    </location>
</feature>
<keyword evidence="2" id="KW-0472">Membrane</keyword>
<keyword evidence="4" id="KW-1185">Reference proteome</keyword>
<feature type="compositionally biased region" description="Polar residues" evidence="1">
    <location>
        <begin position="232"/>
        <end position="259"/>
    </location>
</feature>
<evidence type="ECO:0000313" key="4">
    <source>
        <dbReference type="Proteomes" id="UP000799118"/>
    </source>
</evidence>
<sequence length="316" mass="33480">MAYLSSLLALITIYTGYVYCQLTLLEPGSDAFHIANTTSPFEEVGVSDDGLTTTYIRDLGDNAFETLIVSAAGFVELKSQEPSGSTVTGTVSLGCNLVGTTLVICQDGGFTTIGPAFPVVLAASTFTTGSSSSTSDPHITPTQSPSPLPTSASAATSSSTTSPTSSSAVTDSALKPSQLAGIIIGGVVILFLILLTVYCLIRRRRKRQIKEEEVFPFYGASDLPTSNKFDTPMRSHSTATSNTFPQSSIPSGLSKNAEMQEQERAMGTQGSWVPRDSSEVSSSQAETTVQPTAVAEILERVRRLEEQVDQPPHYDA</sequence>
<protein>
    <recommendedName>
        <fullName evidence="5">Mid2 domain-containing protein</fullName>
    </recommendedName>
</protein>
<reference evidence="3" key="1">
    <citation type="journal article" date="2019" name="Environ. Microbiol.">
        <title>Fungal ecological strategies reflected in gene transcription - a case study of two litter decomposers.</title>
        <authorList>
            <person name="Barbi F."/>
            <person name="Kohler A."/>
            <person name="Barry K."/>
            <person name="Baskaran P."/>
            <person name="Daum C."/>
            <person name="Fauchery L."/>
            <person name="Ihrmark K."/>
            <person name="Kuo A."/>
            <person name="LaButti K."/>
            <person name="Lipzen A."/>
            <person name="Morin E."/>
            <person name="Grigoriev I.V."/>
            <person name="Henrissat B."/>
            <person name="Lindahl B."/>
            <person name="Martin F."/>
        </authorList>
    </citation>
    <scope>NUCLEOTIDE SEQUENCE</scope>
    <source>
        <strain evidence="3">JB14</strain>
    </source>
</reference>